<dbReference type="EMBL" id="BGPR01005878">
    <property type="protein sequence ID" value="GBN14220.1"/>
    <property type="molecule type" value="Genomic_DNA"/>
</dbReference>
<keyword evidence="5" id="KW-1185">Reference proteome</keyword>
<feature type="compositionally biased region" description="Low complexity" evidence="1">
    <location>
        <begin position="143"/>
        <end position="152"/>
    </location>
</feature>
<proteinExistence type="predicted"/>
<feature type="region of interest" description="Disordered" evidence="1">
    <location>
        <begin position="540"/>
        <end position="568"/>
    </location>
</feature>
<feature type="region of interest" description="Disordered" evidence="1">
    <location>
        <begin position="485"/>
        <end position="521"/>
    </location>
</feature>
<reference evidence="4 5" key="1">
    <citation type="journal article" date="2019" name="Sci. Rep.">
        <title>Orb-weaving spider Araneus ventricosus genome elucidates the spidroin gene catalogue.</title>
        <authorList>
            <person name="Kono N."/>
            <person name="Nakamura H."/>
            <person name="Ohtoshi R."/>
            <person name="Moran D.A.P."/>
            <person name="Shinohara A."/>
            <person name="Yoshida Y."/>
            <person name="Fujiwara M."/>
            <person name="Mori M."/>
            <person name="Tomita M."/>
            <person name="Arakawa K."/>
        </authorList>
    </citation>
    <scope>NUCLEOTIDE SEQUENCE [LARGE SCALE GENOMIC DNA]</scope>
</reference>
<feature type="region of interest" description="Disordered" evidence="1">
    <location>
        <begin position="111"/>
        <end position="152"/>
    </location>
</feature>
<feature type="transmembrane region" description="Helical" evidence="2">
    <location>
        <begin position="294"/>
        <end position="318"/>
    </location>
</feature>
<comment type="caution">
    <text evidence="4">The sequence shown here is derived from an EMBL/GenBank/DDBJ whole genome shotgun (WGS) entry which is preliminary data.</text>
</comment>
<accession>A0A4Y2LJ58</accession>
<dbReference type="OrthoDB" id="6431101at2759"/>
<protein>
    <submittedName>
        <fullName evidence="4">Uncharacterized protein</fullName>
    </submittedName>
</protein>
<feature type="compositionally biased region" description="Low complexity" evidence="1">
    <location>
        <begin position="506"/>
        <end position="521"/>
    </location>
</feature>
<feature type="compositionally biased region" description="Polar residues" evidence="1">
    <location>
        <begin position="551"/>
        <end position="561"/>
    </location>
</feature>
<evidence type="ECO:0000256" key="1">
    <source>
        <dbReference type="SAM" id="MobiDB-lite"/>
    </source>
</evidence>
<name>A0A4Y2LJ58_ARAVE</name>
<dbReference type="Proteomes" id="UP000499080">
    <property type="component" value="Unassembled WGS sequence"/>
</dbReference>
<evidence type="ECO:0000313" key="4">
    <source>
        <dbReference type="EMBL" id="GBN14220.1"/>
    </source>
</evidence>
<dbReference type="AlphaFoldDB" id="A0A4Y2LJ58"/>
<evidence type="ECO:0000256" key="3">
    <source>
        <dbReference type="SAM" id="SignalP"/>
    </source>
</evidence>
<keyword evidence="2" id="KW-1133">Transmembrane helix</keyword>
<feature type="compositionally biased region" description="Basic and acidic residues" evidence="1">
    <location>
        <begin position="485"/>
        <end position="505"/>
    </location>
</feature>
<evidence type="ECO:0000256" key="2">
    <source>
        <dbReference type="SAM" id="Phobius"/>
    </source>
</evidence>
<organism evidence="4 5">
    <name type="scientific">Araneus ventricosus</name>
    <name type="common">Orbweaver spider</name>
    <name type="synonym">Epeira ventricosa</name>
    <dbReference type="NCBI Taxonomy" id="182803"/>
    <lineage>
        <taxon>Eukaryota</taxon>
        <taxon>Metazoa</taxon>
        <taxon>Ecdysozoa</taxon>
        <taxon>Arthropoda</taxon>
        <taxon>Chelicerata</taxon>
        <taxon>Arachnida</taxon>
        <taxon>Araneae</taxon>
        <taxon>Araneomorphae</taxon>
        <taxon>Entelegynae</taxon>
        <taxon>Araneoidea</taxon>
        <taxon>Araneidae</taxon>
        <taxon>Araneus</taxon>
    </lineage>
</organism>
<keyword evidence="2" id="KW-0472">Membrane</keyword>
<feature type="signal peptide" evidence="3">
    <location>
        <begin position="1"/>
        <end position="19"/>
    </location>
</feature>
<feature type="chain" id="PRO_5021214227" evidence="3">
    <location>
        <begin position="20"/>
        <end position="568"/>
    </location>
</feature>
<feature type="transmembrane region" description="Helical" evidence="2">
    <location>
        <begin position="338"/>
        <end position="356"/>
    </location>
</feature>
<keyword evidence="3" id="KW-0732">Signal</keyword>
<evidence type="ECO:0000313" key="5">
    <source>
        <dbReference type="Proteomes" id="UP000499080"/>
    </source>
</evidence>
<keyword evidence="2" id="KW-0812">Transmembrane</keyword>
<gene>
    <name evidence="4" type="ORF">AVEN_99524_1</name>
</gene>
<sequence>MIPIIVVAAFVQIFQTGLASDDLFLTQGISIPEDFIIVRDIREEGIAALEATFPSNPFNANSGSSSATVEDKFPEVNTKNPFKRNARRKLEQIIQKQRQNENLKQMDDIQNNNPSRKHLSKNTVTPTHKVTRRKKKMTVGPRNLSNNSSSTTLSPEQLYYRWLEAKAEKSAKIKNSNNPVTGMSSNLNIFPYFGGFSNSFLDFKEHQANNGRTGNSENLVQVHLANNSLKNESNSSSLNEKTVFKTGNRTGEDIQIFFFGDFDPYTEPARQRKEVANFDTKDKFSSKSESLRNVGLVIMGLVGITAFALTVTCISFMFSRRRRNKKNDEMSEGSTISLVRVTETVGLIILAIRFFLRNRKANQKEKSYESEIRKKTCDHQRRVLVECNNSPGPRNMKYSSNQMAFQAEKLSTSPKKTMQLKNQKAPTNSTNTCRRQAIFCSTHLKGKRHVQAIASEDTICTTESLGLSFERKYIIHKSKKEDGIRDFNTRGRETSEHSNYQHDETQSSCSQSSCEEDSSSCFSNNRRAISKELIKLLEATKNGPARLPSLPTINETSSSADQRTRSSE</sequence>